<evidence type="ECO:0000313" key="3">
    <source>
        <dbReference type="EMBL" id="SFB94353.1"/>
    </source>
</evidence>
<name>A0A1I1FB24_9ACTN</name>
<keyword evidence="1" id="KW-0812">Transmembrane</keyword>
<dbReference type="InterPro" id="IPR012495">
    <property type="entry name" value="TadE-like_dom"/>
</dbReference>
<dbReference type="STRING" id="910347.SAMN05421773_101617"/>
<sequence length="160" mass="16684">MLNGRRVLRAVRRRLGLTTGDGGGPGPLRGGDSGASAIEFVMLTPVMFFMIFGAVQFAMFSFAQDVAKAAAQAGARTARAEADADPQGWAQDAEDKARSYVDQLGPGMFDGTVTITPLGPADNVVGVRVTGKVPSILPGMDLTVSAESRGPVERFVPDEG</sequence>
<keyword evidence="4" id="KW-1185">Reference proteome</keyword>
<dbReference type="EMBL" id="FOLM01000001">
    <property type="protein sequence ID" value="SFB94353.1"/>
    <property type="molecule type" value="Genomic_DNA"/>
</dbReference>
<feature type="domain" description="TadE-like" evidence="2">
    <location>
        <begin position="34"/>
        <end position="76"/>
    </location>
</feature>
<feature type="transmembrane region" description="Helical" evidence="1">
    <location>
        <begin position="40"/>
        <end position="62"/>
    </location>
</feature>
<protein>
    <submittedName>
        <fullName evidence="3">TadE-like protein</fullName>
    </submittedName>
</protein>
<reference evidence="3 4" key="1">
    <citation type="submission" date="2016-10" db="EMBL/GenBank/DDBJ databases">
        <authorList>
            <person name="de Groot N.N."/>
        </authorList>
    </citation>
    <scope>NUCLEOTIDE SEQUENCE [LARGE SCALE GENOMIC DNA]</scope>
    <source>
        <strain evidence="3 4">CGMCC 4.5739</strain>
    </source>
</reference>
<dbReference type="Pfam" id="PF07811">
    <property type="entry name" value="TadE"/>
    <property type="match status" value="1"/>
</dbReference>
<dbReference type="Proteomes" id="UP000199207">
    <property type="component" value="Unassembled WGS sequence"/>
</dbReference>
<gene>
    <name evidence="3" type="ORF">SAMN05421773_101617</name>
</gene>
<accession>A0A1I1FB24</accession>
<evidence type="ECO:0000256" key="1">
    <source>
        <dbReference type="SAM" id="Phobius"/>
    </source>
</evidence>
<dbReference type="RefSeq" id="WP_245833768.1">
    <property type="nucleotide sequence ID" value="NZ_FOLM01000001.1"/>
</dbReference>
<proteinExistence type="predicted"/>
<evidence type="ECO:0000259" key="2">
    <source>
        <dbReference type="Pfam" id="PF07811"/>
    </source>
</evidence>
<dbReference type="AlphaFoldDB" id="A0A1I1FB24"/>
<evidence type="ECO:0000313" key="4">
    <source>
        <dbReference type="Proteomes" id="UP000199207"/>
    </source>
</evidence>
<organism evidence="3 4">
    <name type="scientific">Streptomyces aidingensis</name>
    <dbReference type="NCBI Taxonomy" id="910347"/>
    <lineage>
        <taxon>Bacteria</taxon>
        <taxon>Bacillati</taxon>
        <taxon>Actinomycetota</taxon>
        <taxon>Actinomycetes</taxon>
        <taxon>Kitasatosporales</taxon>
        <taxon>Streptomycetaceae</taxon>
        <taxon>Streptomyces</taxon>
    </lineage>
</organism>
<keyword evidence="1" id="KW-1133">Transmembrane helix</keyword>
<keyword evidence="1" id="KW-0472">Membrane</keyword>